<evidence type="ECO:0000256" key="2">
    <source>
        <dbReference type="ARBA" id="ARBA00023274"/>
    </source>
</evidence>
<dbReference type="NCBIfam" id="TIGR00002">
    <property type="entry name" value="S16"/>
    <property type="match status" value="1"/>
</dbReference>
<evidence type="ECO:0000256" key="4">
    <source>
        <dbReference type="SAM" id="MobiDB-lite"/>
    </source>
</evidence>
<comment type="caution">
    <text evidence="5">The sequence shown here is derived from an EMBL/GenBank/DDBJ whole genome shotgun (WGS) entry which is preliminary data.</text>
</comment>
<keyword evidence="6" id="KW-1185">Reference proteome</keyword>
<feature type="region of interest" description="Disordered" evidence="4">
    <location>
        <begin position="158"/>
        <end position="187"/>
    </location>
</feature>
<name>A0A399T4E8_9BACT</name>
<dbReference type="EMBL" id="QWGR01000002">
    <property type="protein sequence ID" value="RIJ49785.1"/>
    <property type="molecule type" value="Genomic_DNA"/>
</dbReference>
<dbReference type="GO" id="GO:0003735">
    <property type="term" value="F:structural constituent of ribosome"/>
    <property type="evidence" value="ECO:0007669"/>
    <property type="project" value="InterPro"/>
</dbReference>
<organism evidence="5 6">
    <name type="scientific">Maribellus luteus</name>
    <dbReference type="NCBI Taxonomy" id="2305463"/>
    <lineage>
        <taxon>Bacteria</taxon>
        <taxon>Pseudomonadati</taxon>
        <taxon>Bacteroidota</taxon>
        <taxon>Bacteroidia</taxon>
        <taxon>Marinilabiliales</taxon>
        <taxon>Prolixibacteraceae</taxon>
        <taxon>Maribellus</taxon>
    </lineage>
</organism>
<evidence type="ECO:0000256" key="1">
    <source>
        <dbReference type="ARBA" id="ARBA00022980"/>
    </source>
</evidence>
<dbReference type="OrthoDB" id="9807878at2"/>
<dbReference type="GO" id="GO:0015935">
    <property type="term" value="C:small ribosomal subunit"/>
    <property type="evidence" value="ECO:0007669"/>
    <property type="project" value="TreeGrafter"/>
</dbReference>
<dbReference type="Pfam" id="PF00886">
    <property type="entry name" value="Ribosomal_S16"/>
    <property type="match status" value="1"/>
</dbReference>
<dbReference type="Proteomes" id="UP000265926">
    <property type="component" value="Unassembled WGS sequence"/>
</dbReference>
<evidence type="ECO:0000256" key="3">
    <source>
        <dbReference type="HAMAP-Rule" id="MF_00385"/>
    </source>
</evidence>
<dbReference type="PANTHER" id="PTHR12919">
    <property type="entry name" value="30S RIBOSOMAL PROTEIN S16"/>
    <property type="match status" value="1"/>
</dbReference>
<proteinExistence type="inferred from homology"/>
<keyword evidence="1 3" id="KW-0689">Ribosomal protein</keyword>
<evidence type="ECO:0000313" key="6">
    <source>
        <dbReference type="Proteomes" id="UP000265926"/>
    </source>
</evidence>
<protein>
    <recommendedName>
        <fullName evidence="3">Small ribosomal subunit protein bS16</fullName>
    </recommendedName>
</protein>
<dbReference type="InterPro" id="IPR000307">
    <property type="entry name" value="Ribosomal_bS16"/>
</dbReference>
<reference evidence="5 6" key="1">
    <citation type="submission" date="2018-08" db="EMBL/GenBank/DDBJ databases">
        <title>Pallidiluteibacterium maritimus gen. nov., sp. nov., isolated from coastal sediment.</title>
        <authorList>
            <person name="Zhou L.Y."/>
        </authorList>
    </citation>
    <scope>NUCLEOTIDE SEQUENCE [LARGE SCALE GENOMIC DNA]</scope>
    <source>
        <strain evidence="5 6">XSD2</strain>
    </source>
</reference>
<gene>
    <name evidence="3" type="primary">rpsP</name>
    <name evidence="5" type="ORF">D1614_03325</name>
</gene>
<dbReference type="InterPro" id="IPR023803">
    <property type="entry name" value="Ribosomal_bS16_dom_sf"/>
</dbReference>
<dbReference type="PANTHER" id="PTHR12919:SF20">
    <property type="entry name" value="SMALL RIBOSOMAL SUBUNIT PROTEIN BS16M"/>
    <property type="match status" value="1"/>
</dbReference>
<dbReference type="AlphaFoldDB" id="A0A399T4E8"/>
<evidence type="ECO:0000313" key="5">
    <source>
        <dbReference type="EMBL" id="RIJ49785.1"/>
    </source>
</evidence>
<dbReference type="GO" id="GO:0005737">
    <property type="term" value="C:cytoplasm"/>
    <property type="evidence" value="ECO:0007669"/>
    <property type="project" value="UniProtKB-ARBA"/>
</dbReference>
<comment type="similarity">
    <text evidence="3">Belongs to the bacterial ribosomal protein bS16 family.</text>
</comment>
<dbReference type="InterPro" id="IPR020592">
    <property type="entry name" value="Ribosomal_bS16_CS"/>
</dbReference>
<sequence>MPVKMRLARHGRKRYAYYHIVVADSRAPRDGRYIERIGTYNPNSNPATIDLDFDKAYDWLVKGAQPTDTVKAILSYKGVLYKKHLMGGVKKGAFDEAEAEKRLDKWMAEKDAKIQAKVDRLQGEVDSAFKKQMEAEIKIKEERAAAIAAKNAELAAEAQAAAAEAEAEEAPETEAPEASAEEQGAES</sequence>
<dbReference type="HAMAP" id="MF_00385">
    <property type="entry name" value="Ribosomal_bS16"/>
    <property type="match status" value="1"/>
</dbReference>
<dbReference type="NCBIfam" id="NF011094">
    <property type="entry name" value="PRK14521.1"/>
    <property type="match status" value="1"/>
</dbReference>
<accession>A0A399T4E8</accession>
<dbReference type="PROSITE" id="PS00732">
    <property type="entry name" value="RIBOSOMAL_S16"/>
    <property type="match status" value="1"/>
</dbReference>
<dbReference type="GO" id="GO:0006412">
    <property type="term" value="P:translation"/>
    <property type="evidence" value="ECO:0007669"/>
    <property type="project" value="UniProtKB-UniRule"/>
</dbReference>
<keyword evidence="2 3" id="KW-0687">Ribonucleoprotein</keyword>
<feature type="compositionally biased region" description="Acidic residues" evidence="4">
    <location>
        <begin position="165"/>
        <end position="187"/>
    </location>
</feature>
<dbReference type="Gene3D" id="3.30.1320.10">
    <property type="match status" value="1"/>
</dbReference>
<dbReference type="SUPFAM" id="SSF54565">
    <property type="entry name" value="Ribosomal protein S16"/>
    <property type="match status" value="1"/>
</dbReference>